<evidence type="ECO:0000313" key="1">
    <source>
        <dbReference type="EMBL" id="KAK8196517.1"/>
    </source>
</evidence>
<gene>
    <name evidence="1" type="ORF">M8818_006682</name>
</gene>
<comment type="caution">
    <text evidence="1">The sequence shown here is derived from an EMBL/GenBank/DDBJ whole genome shotgun (WGS) entry which is preliminary data.</text>
</comment>
<dbReference type="EMBL" id="JAMKPW020000041">
    <property type="protein sequence ID" value="KAK8196517.1"/>
    <property type="molecule type" value="Genomic_DNA"/>
</dbReference>
<reference evidence="1" key="1">
    <citation type="submission" date="2024-02" db="EMBL/GenBank/DDBJ databases">
        <title>Metagenome Assembled Genome of Zalaria obscura JY119.</title>
        <authorList>
            <person name="Vighnesh L."/>
            <person name="Jagadeeshwari U."/>
            <person name="Venkata Ramana C."/>
            <person name="Sasikala C."/>
        </authorList>
    </citation>
    <scope>NUCLEOTIDE SEQUENCE</scope>
    <source>
        <strain evidence="1">JY119</strain>
    </source>
</reference>
<name>A0ACC3S5P2_9PEZI</name>
<keyword evidence="2" id="KW-1185">Reference proteome</keyword>
<protein>
    <submittedName>
        <fullName evidence="1">Uncharacterized protein</fullName>
    </submittedName>
</protein>
<proteinExistence type="predicted"/>
<organism evidence="1 2">
    <name type="scientific">Zalaria obscura</name>
    <dbReference type="NCBI Taxonomy" id="2024903"/>
    <lineage>
        <taxon>Eukaryota</taxon>
        <taxon>Fungi</taxon>
        <taxon>Dikarya</taxon>
        <taxon>Ascomycota</taxon>
        <taxon>Pezizomycotina</taxon>
        <taxon>Dothideomycetes</taxon>
        <taxon>Dothideomycetidae</taxon>
        <taxon>Dothideales</taxon>
        <taxon>Zalariaceae</taxon>
        <taxon>Zalaria</taxon>
    </lineage>
</organism>
<sequence>MSTVPIPSPPGWPLLGNITDIDKELPIQSIINLADQYGSVYKMTFLGKPRIFISSVALMNEVCDQNRFGKVVSGPLEQVRNGTHDGLFTAHQEEPNWELAHRILIPAFSPLGIRDMFDDMKDIASQLVMKWARHGPSYKIPVTDDFTRLTLDTLALCSMDYRFNSFYKEEMHPFVDAMVGFLSESGQRANRPGFMTPFYRHQEMQYWKDIEYMRKLSLELVQHRKDNPEEGKKDLLNAMISGKDAKTGEKLSTDNIVDQMITFLIAGHETTSGLLSFAFYFLIKNPEKYRKAQEEVDSVIGDGTVQVEHLTKLPYLNAVLRETLRLEPTAPAISMHAKNEKEILGGKYEISKDDAIVCLLPKIHRDPAVYGEDANEWKPERMLDENFSKLPPNSWKPFGNGMRACIGRPFAWQEALLVTAMLLQYFNFSFDDASYNLHLKQTLTIKPKDFYMRATLRHGRTATELEQILTSQAGAKQEKKAAKISRSPVDAALAKNGKPITVLYGSNTGTCQAFAQRLAADAPAHGFYAAEIDTLDAANQNLPSDQPVVIITASYEGAPCDNAGHFFSWLESLKESDRTEVSYAVFGAGHSDWKQTFHRIPTAIDNLLNEHGGKRICERGGADAAHGDMFSDFENWEDQVFWPAVAKQYGAPDKDAQALERLPSQELDVEVSNVRTKRLRADVSEAKVLNTKVLTAPGVPPKCHIEIQLPTDMTYSSGDYLAVLPINPPENVQRVMRRFGLAWDSILTISAHAGTILPTNTPISAQDLFGAYVELSQPATRRNVSMLADACKDSSTKAELQHLSSDAFASEVSEKRVSLLDLLDRFNAVQLPLGNFISSLPPMRTRSYSISSSSLWNPHHVTLTYAVLDRPSLSGHGRYVGVASNYLSSLQAGDTLHVSVRPSNQAFHLPADAEKTPVIMIAAGTGLAPFRGFVQERAAQVGAGRTLAPALLFLGCRDPELDELYRDEFDVWERLGAVDVVRCYSRRSELSNGWRYVQDAILAQKERVVELWERGSKVFVCGSRELEQGVRRVSMEIAREEAGKRGKVRSEEDMEVWFEGLRNARFATDVFS</sequence>
<dbReference type="Proteomes" id="UP001320706">
    <property type="component" value="Unassembled WGS sequence"/>
</dbReference>
<evidence type="ECO:0000313" key="2">
    <source>
        <dbReference type="Proteomes" id="UP001320706"/>
    </source>
</evidence>
<accession>A0ACC3S5P2</accession>